<reference evidence="2" key="1">
    <citation type="submission" date="2020-02" db="EMBL/GenBank/DDBJ databases">
        <title>Genomic and physiological characterization of two novel Nitrospinaceae genera.</title>
        <authorList>
            <person name="Mueller A.J."/>
            <person name="Jung M.-Y."/>
            <person name="Strachan C.R."/>
            <person name="Herbold C.W."/>
            <person name="Kirkegaard R.H."/>
            <person name="Daims H."/>
        </authorList>
    </citation>
    <scope>NUCLEOTIDE SEQUENCE [LARGE SCALE GENOMIC DNA]</scope>
</reference>
<proteinExistence type="predicted"/>
<dbReference type="Proteomes" id="UP000594464">
    <property type="component" value="Chromosome"/>
</dbReference>
<protein>
    <submittedName>
        <fullName evidence="1">Uncharacterized protein</fullName>
    </submittedName>
</protein>
<dbReference type="KEGG" id="nva:G3M78_04435"/>
<accession>A0A7T0C189</accession>
<dbReference type="AlphaFoldDB" id="A0A7T0C189"/>
<sequence length="89" mass="10193">MTDEEALERYGQVPLYFSHYYNFVFVYKSAVLEDGERVFLHLGGSMEQVSAMVVDAEVPMTLEEDGDDEYAYVKDADKQTLWTQGDPPD</sequence>
<name>A0A7T0C189_9BACT</name>
<evidence type="ECO:0000313" key="2">
    <source>
        <dbReference type="Proteomes" id="UP000594464"/>
    </source>
</evidence>
<organism evidence="1 2">
    <name type="scientific">Candidatus Nitrohelix vancouverensis</name>
    <dbReference type="NCBI Taxonomy" id="2705534"/>
    <lineage>
        <taxon>Bacteria</taxon>
        <taxon>Pseudomonadati</taxon>
        <taxon>Nitrospinota/Tectimicrobiota group</taxon>
        <taxon>Nitrospinota</taxon>
        <taxon>Nitrospinia</taxon>
        <taxon>Nitrospinales</taxon>
        <taxon>Nitrospinaceae</taxon>
        <taxon>Candidatus Nitrohelix</taxon>
    </lineage>
</organism>
<dbReference type="EMBL" id="CP048620">
    <property type="protein sequence ID" value="QPJ64677.1"/>
    <property type="molecule type" value="Genomic_DNA"/>
</dbReference>
<gene>
    <name evidence="1" type="ORF">G3M78_04435</name>
</gene>
<evidence type="ECO:0000313" key="1">
    <source>
        <dbReference type="EMBL" id="QPJ64677.1"/>
    </source>
</evidence>